<sequence length="115" mass="12759">MRIGEVAAAAGVSTRALRYYEEHGLLSAERSPSGQRHYGEDAVERVRWIQALFAAGLSSKAIVELLPCVHTGSATSEMVERLEEQRARIDTQVRDLCATRGRLDTIIAAARDHRR</sequence>
<protein>
    <submittedName>
        <fullName evidence="3">DNA-binding transcriptional regulator, MerR family</fullName>
    </submittedName>
</protein>
<dbReference type="Gene3D" id="1.10.1660.10">
    <property type="match status" value="1"/>
</dbReference>
<dbReference type="PRINTS" id="PR00040">
    <property type="entry name" value="HTHMERR"/>
</dbReference>
<dbReference type="SMART" id="SM00422">
    <property type="entry name" value="HTH_MERR"/>
    <property type="match status" value="1"/>
</dbReference>
<dbReference type="InterPro" id="IPR000551">
    <property type="entry name" value="MerR-type_HTH_dom"/>
</dbReference>
<dbReference type="Proteomes" id="UP000198242">
    <property type="component" value="Chromosome I"/>
</dbReference>
<dbReference type="CDD" id="cd01282">
    <property type="entry name" value="HTH_MerR-like_sg3"/>
    <property type="match status" value="1"/>
</dbReference>
<keyword evidence="4" id="KW-1185">Reference proteome</keyword>
<evidence type="ECO:0000256" key="1">
    <source>
        <dbReference type="ARBA" id="ARBA00023125"/>
    </source>
</evidence>
<proteinExistence type="predicted"/>
<dbReference type="InterPro" id="IPR047057">
    <property type="entry name" value="MerR_fam"/>
</dbReference>
<evidence type="ECO:0000313" key="4">
    <source>
        <dbReference type="Proteomes" id="UP000198242"/>
    </source>
</evidence>
<gene>
    <name evidence="3" type="ORF">GA0074695_4236</name>
</gene>
<evidence type="ECO:0000313" key="3">
    <source>
        <dbReference type="EMBL" id="SCF19638.1"/>
    </source>
</evidence>
<accession>A0A1C4YG08</accession>
<dbReference type="GO" id="GO:0003700">
    <property type="term" value="F:DNA-binding transcription factor activity"/>
    <property type="evidence" value="ECO:0007669"/>
    <property type="project" value="InterPro"/>
</dbReference>
<evidence type="ECO:0000259" key="2">
    <source>
        <dbReference type="PROSITE" id="PS50937"/>
    </source>
</evidence>
<organism evidence="3 4">
    <name type="scientific">Micromonospora viridifaciens</name>
    <dbReference type="NCBI Taxonomy" id="1881"/>
    <lineage>
        <taxon>Bacteria</taxon>
        <taxon>Bacillati</taxon>
        <taxon>Actinomycetota</taxon>
        <taxon>Actinomycetes</taxon>
        <taxon>Micromonosporales</taxon>
        <taxon>Micromonosporaceae</taxon>
        <taxon>Micromonospora</taxon>
    </lineage>
</organism>
<reference evidence="4" key="1">
    <citation type="submission" date="2016-06" db="EMBL/GenBank/DDBJ databases">
        <authorList>
            <person name="Varghese N."/>
            <person name="Submissions Spin"/>
        </authorList>
    </citation>
    <scope>NUCLEOTIDE SEQUENCE [LARGE SCALE GENOMIC DNA]</scope>
    <source>
        <strain evidence="4">DSM 43909</strain>
    </source>
</reference>
<dbReference type="PROSITE" id="PS50937">
    <property type="entry name" value="HTH_MERR_2"/>
    <property type="match status" value="1"/>
</dbReference>
<dbReference type="AlphaFoldDB" id="A0A1C4YG08"/>
<dbReference type="SUPFAM" id="SSF46955">
    <property type="entry name" value="Putative DNA-binding domain"/>
    <property type="match status" value="1"/>
</dbReference>
<name>A0A1C4YG08_MICVI</name>
<dbReference type="OrthoDB" id="3824912at2"/>
<dbReference type="RefSeq" id="WP_089007786.1">
    <property type="nucleotide sequence ID" value="NZ_LT607411.1"/>
</dbReference>
<keyword evidence="1 3" id="KW-0238">DNA-binding</keyword>
<feature type="domain" description="HTH merR-type" evidence="2">
    <location>
        <begin position="1"/>
        <end position="68"/>
    </location>
</feature>
<dbReference type="InterPro" id="IPR009061">
    <property type="entry name" value="DNA-bd_dom_put_sf"/>
</dbReference>
<dbReference type="Pfam" id="PF13411">
    <property type="entry name" value="MerR_1"/>
    <property type="match status" value="1"/>
</dbReference>
<dbReference type="PROSITE" id="PS00552">
    <property type="entry name" value="HTH_MERR_1"/>
    <property type="match status" value="1"/>
</dbReference>
<dbReference type="PANTHER" id="PTHR30204:SF97">
    <property type="entry name" value="MERR FAMILY REGULATORY PROTEIN"/>
    <property type="match status" value="1"/>
</dbReference>
<dbReference type="EMBL" id="LT607411">
    <property type="protein sequence ID" value="SCF19638.1"/>
    <property type="molecule type" value="Genomic_DNA"/>
</dbReference>
<dbReference type="GO" id="GO:0003677">
    <property type="term" value="F:DNA binding"/>
    <property type="evidence" value="ECO:0007669"/>
    <property type="project" value="UniProtKB-KW"/>
</dbReference>
<dbReference type="PANTHER" id="PTHR30204">
    <property type="entry name" value="REDOX-CYCLING DRUG-SENSING TRANSCRIPTIONAL ACTIVATOR SOXR"/>
    <property type="match status" value="1"/>
</dbReference>